<keyword evidence="2" id="KW-1185">Reference proteome</keyword>
<organism evidence="1 2">
    <name type="scientific">Aureispira anguillae</name>
    <dbReference type="NCBI Taxonomy" id="2864201"/>
    <lineage>
        <taxon>Bacteria</taxon>
        <taxon>Pseudomonadati</taxon>
        <taxon>Bacteroidota</taxon>
        <taxon>Saprospiria</taxon>
        <taxon>Saprospirales</taxon>
        <taxon>Saprospiraceae</taxon>
        <taxon>Aureispira</taxon>
    </lineage>
</organism>
<gene>
    <name evidence="1" type="ORF">AsAng_0055050</name>
</gene>
<reference evidence="1" key="1">
    <citation type="submission" date="2022-09" db="EMBL/GenBank/DDBJ databases">
        <title>Aureispira anguillicida sp. nov., isolated from Leptocephalus of Japanese eel Anguilla japonica.</title>
        <authorList>
            <person name="Yuasa K."/>
            <person name="Mekata T."/>
            <person name="Ikunari K."/>
        </authorList>
    </citation>
    <scope>NUCLEOTIDE SEQUENCE</scope>
    <source>
        <strain evidence="1">EL160426</strain>
    </source>
</reference>
<name>A0A916DV39_9BACT</name>
<accession>A0A916DV39</accession>
<sequence>MCESVILSLIQLIIKQQKDTKVAYFIYVACVPCDESPTPPPSFTSIEFLLHSCC</sequence>
<evidence type="ECO:0000313" key="1">
    <source>
        <dbReference type="EMBL" id="BDS14724.1"/>
    </source>
</evidence>
<protein>
    <submittedName>
        <fullName evidence="1">Uncharacterized protein</fullName>
    </submittedName>
</protein>
<evidence type="ECO:0000313" key="2">
    <source>
        <dbReference type="Proteomes" id="UP001060919"/>
    </source>
</evidence>
<proteinExistence type="predicted"/>
<dbReference type="KEGG" id="aup:AsAng_0055050"/>
<dbReference type="EMBL" id="AP026867">
    <property type="protein sequence ID" value="BDS14724.1"/>
    <property type="molecule type" value="Genomic_DNA"/>
</dbReference>
<dbReference type="AlphaFoldDB" id="A0A916DV39"/>
<dbReference type="Proteomes" id="UP001060919">
    <property type="component" value="Chromosome"/>
</dbReference>